<reference evidence="1 2" key="1">
    <citation type="journal article" date="2015" name="Int. J. Syst. Evol. Microbiol.">
        <title>Description of Sphingopyxis fribergensis sp. nov. - a soil bacterium with the ability to degrade styrene and phenylacetic acid.</title>
        <authorList>
            <person name="Oelschlagel M."/>
            <person name="Ruckert C."/>
            <person name="Kalinowski J."/>
            <person name="Schmidt G."/>
            <person name="Schlomann M."/>
            <person name="Tischler D."/>
        </authorList>
    </citation>
    <scope>NUCLEOTIDE SEQUENCE [LARGE SCALE GENOMIC DNA]</scope>
    <source>
        <strain evidence="1 2">Kp5.2</strain>
    </source>
</reference>
<evidence type="ECO:0000313" key="2">
    <source>
        <dbReference type="Proteomes" id="UP000030907"/>
    </source>
</evidence>
<dbReference type="HOGENOM" id="CLU_2556511_0_0_5"/>
<evidence type="ECO:0000313" key="1">
    <source>
        <dbReference type="EMBL" id="AJA08527.1"/>
    </source>
</evidence>
<organism evidence="1 2">
    <name type="scientific">Sphingopyxis fribergensis</name>
    <dbReference type="NCBI Taxonomy" id="1515612"/>
    <lineage>
        <taxon>Bacteria</taxon>
        <taxon>Pseudomonadati</taxon>
        <taxon>Pseudomonadota</taxon>
        <taxon>Alphaproteobacteria</taxon>
        <taxon>Sphingomonadales</taxon>
        <taxon>Sphingomonadaceae</taxon>
        <taxon>Sphingopyxis</taxon>
    </lineage>
</organism>
<accession>A0A0A7PKQ5</accession>
<dbReference type="Proteomes" id="UP000030907">
    <property type="component" value="Chromosome"/>
</dbReference>
<name>A0A0A7PKQ5_9SPHN</name>
<gene>
    <name evidence="1" type="ORF">SKP52_08040</name>
</gene>
<dbReference type="STRING" id="1515612.SKP52_08040"/>
<keyword evidence="2" id="KW-1185">Reference proteome</keyword>
<sequence>MMAASFDSLMVLVEHAAGRPLVAGLAGDPSCDQQAICALIVTGRLAAADEWLEFAASGCTLAPAIRCAALSVRLAADVPARI</sequence>
<dbReference type="RefSeq" id="WP_039573646.1">
    <property type="nucleotide sequence ID" value="NZ_CP009122.1"/>
</dbReference>
<dbReference type="EMBL" id="CP009122">
    <property type="protein sequence ID" value="AJA08527.1"/>
    <property type="molecule type" value="Genomic_DNA"/>
</dbReference>
<dbReference type="KEGG" id="sphk:SKP52_08040"/>
<protein>
    <submittedName>
        <fullName evidence="1">Uncharacterized protein</fullName>
    </submittedName>
</protein>
<proteinExistence type="predicted"/>
<dbReference type="AlphaFoldDB" id="A0A0A7PKQ5"/>